<evidence type="ECO:0000259" key="1">
    <source>
        <dbReference type="Pfam" id="PF18082"/>
    </source>
</evidence>
<dbReference type="Gene3D" id="3.40.630.120">
    <property type="match status" value="1"/>
</dbReference>
<evidence type="ECO:0000313" key="3">
    <source>
        <dbReference type="EMBL" id="HIS33115.1"/>
    </source>
</evidence>
<dbReference type="InterPro" id="IPR041273">
    <property type="entry name" value="NAT_N"/>
</dbReference>
<proteinExistence type="predicted"/>
<dbReference type="Pfam" id="PF18082">
    <property type="entry name" value="NAT_N"/>
    <property type="match status" value="1"/>
</dbReference>
<dbReference type="EMBL" id="DVIQ01000112">
    <property type="protein sequence ID" value="HIS33115.1"/>
    <property type="molecule type" value="Genomic_DNA"/>
</dbReference>
<dbReference type="Proteomes" id="UP000823935">
    <property type="component" value="Unassembled WGS sequence"/>
</dbReference>
<organism evidence="3 4">
    <name type="scientific">Candidatus Limivivens intestinipullorum</name>
    <dbReference type="NCBI Taxonomy" id="2840858"/>
    <lineage>
        <taxon>Bacteria</taxon>
        <taxon>Bacillati</taxon>
        <taxon>Bacillota</taxon>
        <taxon>Clostridia</taxon>
        <taxon>Lachnospirales</taxon>
        <taxon>Lachnospiraceae</taxon>
        <taxon>Lachnospiraceae incertae sedis</taxon>
        <taxon>Candidatus Limivivens</taxon>
    </lineage>
</organism>
<comment type="caution">
    <text evidence="3">The sequence shown here is derived from an EMBL/GenBank/DDBJ whole genome shotgun (WGS) entry which is preliminary data.</text>
</comment>
<dbReference type="InterPro" id="IPR041644">
    <property type="entry name" value="GNAT_C"/>
</dbReference>
<feature type="domain" description="GNAT-like C-terminal" evidence="2">
    <location>
        <begin position="127"/>
        <end position="268"/>
    </location>
</feature>
<sequence length="274" mass="31922">MTEETLFACIGLQEEMRGRIRAFEETFDYGEVRKELDMLRTPGDWEQGLSGLKDRLGEDRDGVKILACMLRCCLKTWEEYEKRGISQDIFTATMKCFPRFIGECEKARGSMGFDRAFWTPRQLSMVLFRLGELEYEMTEKDGEKSVSIHIPSDARLTEEACRESFRMAREFFRTYDPDYAEAPYWCCSWLMSPALKELLPGDSRILGFQNYFEITKVFEEEPAYLEWVYQIKERECPPEDLPENTSLQRKMKAWLLAGGKVGEGLGVLKPEAFD</sequence>
<name>A0A9D1EVN9_9FIRM</name>
<protein>
    <submittedName>
        <fullName evidence="3">DUF5596 domain-containing protein</fullName>
    </submittedName>
</protein>
<feature type="domain" description="N-acyltransferase N-terminal" evidence="1">
    <location>
        <begin position="2"/>
        <end position="125"/>
    </location>
</feature>
<accession>A0A9D1EVN9</accession>
<gene>
    <name evidence="3" type="ORF">IAB44_16450</name>
</gene>
<evidence type="ECO:0000259" key="2">
    <source>
        <dbReference type="Pfam" id="PF18164"/>
    </source>
</evidence>
<reference evidence="3" key="2">
    <citation type="journal article" date="2021" name="PeerJ">
        <title>Extensive microbial diversity within the chicken gut microbiome revealed by metagenomics and culture.</title>
        <authorList>
            <person name="Gilroy R."/>
            <person name="Ravi A."/>
            <person name="Getino M."/>
            <person name="Pursley I."/>
            <person name="Horton D.L."/>
            <person name="Alikhan N.F."/>
            <person name="Baker D."/>
            <person name="Gharbi K."/>
            <person name="Hall N."/>
            <person name="Watson M."/>
            <person name="Adriaenssens E.M."/>
            <person name="Foster-Nyarko E."/>
            <person name="Jarju S."/>
            <person name="Secka A."/>
            <person name="Antonio M."/>
            <person name="Oren A."/>
            <person name="Chaudhuri R.R."/>
            <person name="La Ragione R."/>
            <person name="Hildebrand F."/>
            <person name="Pallen M.J."/>
        </authorList>
    </citation>
    <scope>NUCLEOTIDE SEQUENCE</scope>
    <source>
        <strain evidence="3">CHK190-19873</strain>
    </source>
</reference>
<reference evidence="3" key="1">
    <citation type="submission" date="2020-10" db="EMBL/GenBank/DDBJ databases">
        <authorList>
            <person name="Gilroy R."/>
        </authorList>
    </citation>
    <scope>NUCLEOTIDE SEQUENCE</scope>
    <source>
        <strain evidence="3">CHK190-19873</strain>
    </source>
</reference>
<dbReference type="Pfam" id="PF18164">
    <property type="entry name" value="GNAT_C"/>
    <property type="match status" value="1"/>
</dbReference>
<evidence type="ECO:0000313" key="4">
    <source>
        <dbReference type="Proteomes" id="UP000823935"/>
    </source>
</evidence>
<dbReference type="AlphaFoldDB" id="A0A9D1EVN9"/>